<organism evidence="1">
    <name type="scientific">Candidatus Iainarchaeum sp</name>
    <dbReference type="NCBI Taxonomy" id="3101447"/>
    <lineage>
        <taxon>Archaea</taxon>
        <taxon>Candidatus Iainarchaeota</taxon>
        <taxon>Candidatus Iainarchaeia</taxon>
        <taxon>Candidatus Iainarchaeales</taxon>
        <taxon>Candidatus Iainarchaeaceae</taxon>
        <taxon>Candidatus Iainarchaeum</taxon>
    </lineage>
</organism>
<sequence length="100" mass="11231">MANRNSQDGKRERIVKRLMDTFHSRLPEYGELAAIAKELGVSRQIVHAYFSNLQVHGRVYRTPISPIPSGLPKIPSNKSVASKQRYCAIFACTETCIGVR</sequence>
<protein>
    <submittedName>
        <fullName evidence="1">TetR/AcrR family transcriptional regulator</fullName>
    </submittedName>
</protein>
<gene>
    <name evidence="1" type="ORF">IPJ89_03660</name>
</gene>
<proteinExistence type="predicted"/>
<evidence type="ECO:0000313" key="1">
    <source>
        <dbReference type="EMBL" id="QQR92231.1"/>
    </source>
</evidence>
<accession>A0A7T9DJ83</accession>
<dbReference type="AlphaFoldDB" id="A0A7T9DJ83"/>
<name>A0A7T9DJ83_9ARCH</name>
<dbReference type="EMBL" id="CP064981">
    <property type="protein sequence ID" value="QQR92231.1"/>
    <property type="molecule type" value="Genomic_DNA"/>
</dbReference>
<dbReference type="Proteomes" id="UP000596004">
    <property type="component" value="Chromosome"/>
</dbReference>
<reference evidence="1" key="1">
    <citation type="submission" date="2020-11" db="EMBL/GenBank/DDBJ databases">
        <title>Connecting structure to function with the recovery of over 1000 high-quality activated sludge metagenome-assembled genomes encoding full-length rRNA genes using long-read sequencing.</title>
        <authorList>
            <person name="Singleton C.M."/>
            <person name="Petriglieri F."/>
            <person name="Kristensen J.M."/>
            <person name="Kirkegaard R.H."/>
            <person name="Michaelsen T.Y."/>
            <person name="Andersen M.H."/>
            <person name="Karst S.M."/>
            <person name="Dueholm M.S."/>
            <person name="Nielsen P.H."/>
            <person name="Albertsen M."/>
        </authorList>
    </citation>
    <scope>NUCLEOTIDE SEQUENCE</scope>
    <source>
        <strain evidence="1">Fred_18-Q3-R57-64_BAT3C.431</strain>
    </source>
</reference>